<evidence type="ECO:0000313" key="3">
    <source>
        <dbReference type="Proteomes" id="UP000192927"/>
    </source>
</evidence>
<dbReference type="AlphaFoldDB" id="A0A1W5CY03"/>
<accession>A0A1W5CY03</accession>
<sequence>MKMQLVPTRTSSKSSLIAGDRNATVYFHQGIGGAGNYRKVEPLNPSTSSTRSTHSRQHRPHIARSMREFFSSGIGGAGNVHARSEAAILSSAEELARARARESNIPRSWYYGIGGIGNQKKRQITASPGSSLSSGAESGYSDQALPIGAAHILKTKMVSVWARKVES</sequence>
<protein>
    <submittedName>
        <fullName evidence="2">Uncharacterized protein</fullName>
    </submittedName>
</protein>
<feature type="region of interest" description="Disordered" evidence="1">
    <location>
        <begin position="37"/>
        <end position="59"/>
    </location>
</feature>
<dbReference type="InterPro" id="IPR022024">
    <property type="entry name" value="DUF3602"/>
</dbReference>
<dbReference type="EMBL" id="FWEW01000801">
    <property type="protein sequence ID" value="SLM35738.1"/>
    <property type="molecule type" value="Genomic_DNA"/>
</dbReference>
<dbReference type="Pfam" id="PF12223">
    <property type="entry name" value="DUF3602"/>
    <property type="match status" value="1"/>
</dbReference>
<organism evidence="2 3">
    <name type="scientific">Lasallia pustulata</name>
    <dbReference type="NCBI Taxonomy" id="136370"/>
    <lineage>
        <taxon>Eukaryota</taxon>
        <taxon>Fungi</taxon>
        <taxon>Dikarya</taxon>
        <taxon>Ascomycota</taxon>
        <taxon>Pezizomycotina</taxon>
        <taxon>Lecanoromycetes</taxon>
        <taxon>OSLEUM clade</taxon>
        <taxon>Umbilicariomycetidae</taxon>
        <taxon>Umbilicariales</taxon>
        <taxon>Umbilicariaceae</taxon>
        <taxon>Lasallia</taxon>
    </lineage>
</organism>
<evidence type="ECO:0000313" key="2">
    <source>
        <dbReference type="EMBL" id="SLM35738.1"/>
    </source>
</evidence>
<name>A0A1W5CY03_9LECA</name>
<proteinExistence type="predicted"/>
<evidence type="ECO:0000256" key="1">
    <source>
        <dbReference type="SAM" id="MobiDB-lite"/>
    </source>
</evidence>
<keyword evidence="3" id="KW-1185">Reference proteome</keyword>
<dbReference type="Proteomes" id="UP000192927">
    <property type="component" value="Unassembled WGS sequence"/>
</dbReference>
<reference evidence="3" key="1">
    <citation type="submission" date="2017-03" db="EMBL/GenBank/DDBJ databases">
        <authorList>
            <person name="Sharma R."/>
            <person name="Thines M."/>
        </authorList>
    </citation>
    <scope>NUCLEOTIDE SEQUENCE [LARGE SCALE GENOMIC DNA]</scope>
</reference>